<dbReference type="AlphaFoldDB" id="A0A2V1ASZ0"/>
<dbReference type="GO" id="GO:0016042">
    <property type="term" value="P:lipid catabolic process"/>
    <property type="evidence" value="ECO:0007669"/>
    <property type="project" value="InterPro"/>
</dbReference>
<evidence type="ECO:0000313" key="3">
    <source>
        <dbReference type="EMBL" id="PVH20959.1"/>
    </source>
</evidence>
<dbReference type="SUPFAM" id="SSF53474">
    <property type="entry name" value="alpha/beta-Hydrolases"/>
    <property type="match status" value="1"/>
</dbReference>
<dbReference type="GO" id="GO:0004806">
    <property type="term" value="F:triacylglycerol lipase activity"/>
    <property type="evidence" value="ECO:0007669"/>
    <property type="project" value="UniProtKB-EC"/>
</dbReference>
<keyword evidence="4" id="KW-1185">Reference proteome</keyword>
<dbReference type="InterPro" id="IPR029058">
    <property type="entry name" value="AB_hydrolase_fold"/>
</dbReference>
<gene>
    <name evidence="3" type="ORF">CXQ85_004475</name>
</gene>
<sequence length="519" mass="56498">MLHLLLFLFATSLAALVKPTLPSQDAFYTAPGNLSSYENGQIITWRLAPGNVRPSFLPMNIKNAWQFQVRSENSLGEPNIVVTTVLEPHNADPKKLLSYQAAQDSASNDCSPSYSMLYGASPDTIMLQAEMVFMQTALAKGWYLVVPDYEGTQGAFTAGIQSGQATLNSLRAVLGSKEITGISSDAKTALWGYSGGTIASGWAASLQPKYAPELKNNLVGCALGGWATNITSTAEAADGTAFAGLIPNALSGLISEYPSLSGLVEQEIREDKQGEFVKIKKNCVKPSIKQFKMVRFFSKKTNPWAVFEDPNPWAKNGWGFFDNPEFKKVLIENTAALKPDGPIPEIPMFVYHGKVDEVVPFVSAQRAYDNYCKWGIKSFEFAVSKNSGHMLEAVQGSGAALVWLDKVLNGEKPVDGCQRTERTTNLLYPGADAQFNQIVSTLVSSVFGGKLGVATKNADTSTLLSRFLQKVFGFLFTFVGPIAYKRDGNEVPDVPGLNDVIRLWEEHGIHAVPREVVVN</sequence>
<reference evidence="3 4" key="1">
    <citation type="submission" date="2017-12" db="EMBL/GenBank/DDBJ databases">
        <title>Genome Sequence of a Multidrug-Resistant Candida haemulonii Isolate from a Patient with Chronic Leg Ulcers in Israel.</title>
        <authorList>
            <person name="Chow N.A."/>
            <person name="Gade L."/>
            <person name="Batra D."/>
            <person name="Rowe L.A."/>
            <person name="Ben-Ami R."/>
            <person name="Loparev V.N."/>
            <person name="Litvintseva A.P."/>
        </authorList>
    </citation>
    <scope>NUCLEOTIDE SEQUENCE [LARGE SCALE GENOMIC DNA]</scope>
    <source>
        <strain evidence="3 4">B11899</strain>
    </source>
</reference>
<dbReference type="GeneID" id="37009805"/>
<protein>
    <recommendedName>
        <fullName evidence="5">Triacylglycerol lipase</fullName>
    </recommendedName>
</protein>
<evidence type="ECO:0000313" key="4">
    <source>
        <dbReference type="Proteomes" id="UP000244309"/>
    </source>
</evidence>
<dbReference type="RefSeq" id="XP_025341899.1">
    <property type="nucleotide sequence ID" value="XM_025488091.1"/>
</dbReference>
<dbReference type="Pfam" id="PF03583">
    <property type="entry name" value="LIP"/>
    <property type="match status" value="1"/>
</dbReference>
<feature type="signal peptide" evidence="2">
    <location>
        <begin position="1"/>
        <end position="22"/>
    </location>
</feature>
<feature type="chain" id="PRO_5016123367" description="Triacylglycerol lipase" evidence="2">
    <location>
        <begin position="23"/>
        <end position="519"/>
    </location>
</feature>
<dbReference type="EMBL" id="PKFO01000004">
    <property type="protein sequence ID" value="PVH20959.1"/>
    <property type="molecule type" value="Genomic_DNA"/>
</dbReference>
<name>A0A2V1ASZ0_9ASCO</name>
<keyword evidence="2" id="KW-0732">Signal</keyword>
<organism evidence="3 4">
    <name type="scientific">Candidozyma haemuli</name>
    <dbReference type="NCBI Taxonomy" id="45357"/>
    <lineage>
        <taxon>Eukaryota</taxon>
        <taxon>Fungi</taxon>
        <taxon>Dikarya</taxon>
        <taxon>Ascomycota</taxon>
        <taxon>Saccharomycotina</taxon>
        <taxon>Pichiomycetes</taxon>
        <taxon>Metschnikowiaceae</taxon>
        <taxon>Candidozyma</taxon>
    </lineage>
</organism>
<accession>A0A2V1ASZ0</accession>
<comment type="caution">
    <text evidence="3">The sequence shown here is derived from an EMBL/GenBank/DDBJ whole genome shotgun (WGS) entry which is preliminary data.</text>
</comment>
<proteinExistence type="predicted"/>
<dbReference type="VEuPathDB" id="FungiDB:CXQ85_004475"/>
<dbReference type="Proteomes" id="UP000244309">
    <property type="component" value="Unassembled WGS sequence"/>
</dbReference>
<evidence type="ECO:0000256" key="1">
    <source>
        <dbReference type="ARBA" id="ARBA00023369"/>
    </source>
</evidence>
<dbReference type="OrthoDB" id="2373480at2759"/>
<dbReference type="PANTHER" id="PTHR34853:SF1">
    <property type="entry name" value="LIPASE 5"/>
    <property type="match status" value="1"/>
</dbReference>
<evidence type="ECO:0008006" key="5">
    <source>
        <dbReference type="Google" id="ProtNLM"/>
    </source>
</evidence>
<dbReference type="InterPro" id="IPR005152">
    <property type="entry name" value="Lipase_secreted"/>
</dbReference>
<evidence type="ECO:0000256" key="2">
    <source>
        <dbReference type="SAM" id="SignalP"/>
    </source>
</evidence>
<dbReference type="Gene3D" id="1.10.260.130">
    <property type="match status" value="1"/>
</dbReference>
<comment type="catalytic activity">
    <reaction evidence="1">
        <text>a triacylglycerol + H2O = a diacylglycerol + a fatty acid + H(+)</text>
        <dbReference type="Rhea" id="RHEA:12044"/>
        <dbReference type="ChEBI" id="CHEBI:15377"/>
        <dbReference type="ChEBI" id="CHEBI:15378"/>
        <dbReference type="ChEBI" id="CHEBI:17855"/>
        <dbReference type="ChEBI" id="CHEBI:18035"/>
        <dbReference type="ChEBI" id="CHEBI:28868"/>
        <dbReference type="EC" id="3.1.1.3"/>
    </reaction>
    <physiologicalReaction direction="left-to-right" evidence="1">
        <dbReference type="Rhea" id="RHEA:12045"/>
    </physiologicalReaction>
</comment>
<dbReference type="Gene3D" id="3.40.50.1820">
    <property type="entry name" value="alpha/beta hydrolase"/>
    <property type="match status" value="1"/>
</dbReference>
<dbReference type="PANTHER" id="PTHR34853">
    <property type="match status" value="1"/>
</dbReference>